<keyword evidence="4 7" id="KW-0267">Excision nuclease</keyword>
<dbReference type="Gene3D" id="1.10.150.20">
    <property type="entry name" value="5' to 3' exonuclease, C-terminal subdomain"/>
    <property type="match status" value="1"/>
</dbReference>
<dbReference type="Pfam" id="PF02151">
    <property type="entry name" value="UVR"/>
    <property type="match status" value="1"/>
</dbReference>
<evidence type="ECO:0000259" key="9">
    <source>
        <dbReference type="PROSITE" id="PS50151"/>
    </source>
</evidence>
<evidence type="ECO:0000256" key="1">
    <source>
        <dbReference type="ARBA" id="ARBA00022490"/>
    </source>
</evidence>
<dbReference type="Gene3D" id="3.30.420.340">
    <property type="entry name" value="UvrC, RNAse H endonuclease domain"/>
    <property type="match status" value="1"/>
</dbReference>
<dbReference type="PROSITE" id="PS50151">
    <property type="entry name" value="UVR"/>
    <property type="match status" value="1"/>
</dbReference>
<evidence type="ECO:0000313" key="12">
    <source>
        <dbReference type="EMBL" id="RRN46160.1"/>
    </source>
</evidence>
<dbReference type="Proteomes" id="UP000270261">
    <property type="component" value="Unassembled WGS sequence"/>
</dbReference>
<dbReference type="SMART" id="SM00465">
    <property type="entry name" value="GIYc"/>
    <property type="match status" value="1"/>
</dbReference>
<dbReference type="PANTHER" id="PTHR30562:SF1">
    <property type="entry name" value="UVRABC SYSTEM PROTEIN C"/>
    <property type="match status" value="1"/>
</dbReference>
<dbReference type="InterPro" id="IPR000305">
    <property type="entry name" value="GIY-YIG_endonuc"/>
</dbReference>
<dbReference type="AlphaFoldDB" id="A0A3R8MZP5"/>
<evidence type="ECO:0000256" key="6">
    <source>
        <dbReference type="ARBA" id="ARBA00023236"/>
    </source>
</evidence>
<evidence type="ECO:0000256" key="8">
    <source>
        <dbReference type="SAM" id="Coils"/>
    </source>
</evidence>
<dbReference type="InterPro" id="IPR038476">
    <property type="entry name" value="UvrC_RNase_H_dom_sf"/>
</dbReference>
<dbReference type="InterPro" id="IPR035901">
    <property type="entry name" value="GIY-YIG_endonuc_sf"/>
</dbReference>
<evidence type="ECO:0000313" key="13">
    <source>
        <dbReference type="Proteomes" id="UP000270261"/>
    </source>
</evidence>
<dbReference type="Gene3D" id="4.10.860.10">
    <property type="entry name" value="UVR domain"/>
    <property type="match status" value="1"/>
</dbReference>
<dbReference type="NCBIfam" id="NF001824">
    <property type="entry name" value="PRK00558.1-5"/>
    <property type="match status" value="1"/>
</dbReference>
<feature type="domain" description="UVR" evidence="9">
    <location>
        <begin position="222"/>
        <end position="257"/>
    </location>
</feature>
<dbReference type="HAMAP" id="MF_00203">
    <property type="entry name" value="UvrC"/>
    <property type="match status" value="1"/>
</dbReference>
<dbReference type="InterPro" id="IPR010994">
    <property type="entry name" value="RuvA_2-like"/>
</dbReference>
<comment type="subcellular location">
    <subcellularLocation>
        <location evidence="7">Cytoplasm</location>
    </subcellularLocation>
</comment>
<dbReference type="GO" id="GO:0006289">
    <property type="term" value="P:nucleotide-excision repair"/>
    <property type="evidence" value="ECO:0007669"/>
    <property type="project" value="UniProtKB-UniRule"/>
</dbReference>
<dbReference type="SUPFAM" id="SSF82771">
    <property type="entry name" value="GIY-YIG endonuclease"/>
    <property type="match status" value="1"/>
</dbReference>
<dbReference type="CDD" id="cd10434">
    <property type="entry name" value="GIY-YIG_UvrC_Cho"/>
    <property type="match status" value="1"/>
</dbReference>
<protein>
    <recommendedName>
        <fullName evidence="7">UvrABC system protein C</fullName>
        <shortName evidence="7">Protein UvrC</shortName>
    </recommendedName>
    <alternativeName>
        <fullName evidence="7">Excinuclease ABC subunit C</fullName>
    </alternativeName>
</protein>
<feature type="domain" description="UvrC family homology region profile" evidence="11">
    <location>
        <begin position="273"/>
        <end position="515"/>
    </location>
</feature>
<dbReference type="InterPro" id="IPR047296">
    <property type="entry name" value="GIY-YIG_UvrC_Cho"/>
</dbReference>
<keyword evidence="3 7" id="KW-0228">DNA excision</keyword>
<dbReference type="Pfam" id="PF14520">
    <property type="entry name" value="HHH_5"/>
    <property type="match status" value="1"/>
</dbReference>
<dbReference type="PROSITE" id="PS50165">
    <property type="entry name" value="UVRC"/>
    <property type="match status" value="1"/>
</dbReference>
<dbReference type="Pfam" id="PF08459">
    <property type="entry name" value="UvrC_RNaseH_dom"/>
    <property type="match status" value="1"/>
</dbReference>
<dbReference type="OrthoDB" id="9804933at2"/>
<feature type="coiled-coil region" evidence="8">
    <location>
        <begin position="218"/>
        <end position="245"/>
    </location>
</feature>
<dbReference type="RefSeq" id="WP_125095586.1">
    <property type="nucleotide sequence ID" value="NZ_RRUE01000001.1"/>
</dbReference>
<evidence type="ECO:0000259" key="10">
    <source>
        <dbReference type="PROSITE" id="PS50164"/>
    </source>
</evidence>
<evidence type="ECO:0000256" key="5">
    <source>
        <dbReference type="ARBA" id="ARBA00023204"/>
    </source>
</evidence>
<keyword evidence="5 7" id="KW-0234">DNA repair</keyword>
<accession>A0A3R8MZP5</accession>
<dbReference type="GO" id="GO:0009380">
    <property type="term" value="C:excinuclease repair complex"/>
    <property type="evidence" value="ECO:0007669"/>
    <property type="project" value="InterPro"/>
</dbReference>
<evidence type="ECO:0000256" key="4">
    <source>
        <dbReference type="ARBA" id="ARBA00022881"/>
    </source>
</evidence>
<organism evidence="12 13">
    <name type="scientific">Lautropia dentalis</name>
    <dbReference type="NCBI Taxonomy" id="2490857"/>
    <lineage>
        <taxon>Bacteria</taxon>
        <taxon>Pseudomonadati</taxon>
        <taxon>Pseudomonadota</taxon>
        <taxon>Betaproteobacteria</taxon>
        <taxon>Burkholderiales</taxon>
        <taxon>Burkholderiaceae</taxon>
        <taxon>Lautropia</taxon>
    </lineage>
</organism>
<dbReference type="SUPFAM" id="SSF46600">
    <property type="entry name" value="C-terminal UvrC-binding domain of UvrB"/>
    <property type="match status" value="1"/>
</dbReference>
<dbReference type="SUPFAM" id="SSF47781">
    <property type="entry name" value="RuvA domain 2-like"/>
    <property type="match status" value="1"/>
</dbReference>
<keyword evidence="1 7" id="KW-0963">Cytoplasm</keyword>
<comment type="subunit">
    <text evidence="7">Interacts with UvrB in an incision complex.</text>
</comment>
<dbReference type="InterPro" id="IPR036876">
    <property type="entry name" value="UVR_dom_sf"/>
</dbReference>
<dbReference type="InterPro" id="IPR050066">
    <property type="entry name" value="UvrABC_protein_C"/>
</dbReference>
<feature type="domain" description="GIY-YIG" evidence="10">
    <location>
        <begin position="35"/>
        <end position="113"/>
    </location>
</feature>
<dbReference type="NCBIfam" id="TIGR00194">
    <property type="entry name" value="uvrC"/>
    <property type="match status" value="1"/>
</dbReference>
<comment type="caution">
    <text evidence="12">The sequence shown here is derived from an EMBL/GenBank/DDBJ whole genome shotgun (WGS) entry which is preliminary data.</text>
</comment>
<name>A0A3R8MZP5_9BURK</name>
<dbReference type="GO" id="GO:0003677">
    <property type="term" value="F:DNA binding"/>
    <property type="evidence" value="ECO:0007669"/>
    <property type="project" value="UniProtKB-UniRule"/>
</dbReference>
<dbReference type="Gene3D" id="3.40.1440.10">
    <property type="entry name" value="GIY-YIG endonuclease"/>
    <property type="match status" value="1"/>
</dbReference>
<comment type="function">
    <text evidence="7">The UvrABC repair system catalyzes the recognition and processing of DNA lesions. UvrC both incises the 5' and 3' sides of the lesion. The N-terminal half is responsible for the 3' incision and the C-terminal half is responsible for the 5' incision.</text>
</comment>
<reference evidence="12 13" key="1">
    <citation type="submission" date="2018-11" db="EMBL/GenBank/DDBJ databases">
        <title>Genome sequencing of Lautropia sp. KCOM 2505 (= ChDC F240).</title>
        <authorList>
            <person name="Kook J.-K."/>
            <person name="Park S.-N."/>
            <person name="Lim Y.K."/>
        </authorList>
    </citation>
    <scope>NUCLEOTIDE SEQUENCE [LARGE SCALE GENOMIC DNA]</scope>
    <source>
        <strain evidence="12 13">KCOM 2505</strain>
    </source>
</reference>
<dbReference type="GO" id="GO:0009381">
    <property type="term" value="F:excinuclease ABC activity"/>
    <property type="evidence" value="ECO:0007669"/>
    <property type="project" value="UniProtKB-UniRule"/>
</dbReference>
<dbReference type="GO" id="GO:0005737">
    <property type="term" value="C:cytoplasm"/>
    <property type="evidence" value="ECO:0007669"/>
    <property type="project" value="UniProtKB-SubCell"/>
</dbReference>
<sequence>MAGASPSPDAPASPVPAPLLERPADLKLFLRTLPALPGVYRMKDASGTVLYVGKARDLGKRVRSYFRRNLPSPRTAQMISRVVEIDTTTVGSEAEALLLENNLIKTLKPRFNILFRDDKTYPFLKLSAHPFPQISYYRGGTDRRSQFFGPYPSAFAVREGIQLLQKIFHLRTCEDSYFANRSRPCLLHQIRRCSAPCVGLIDEEHYRRDVNAAITFLKGGHKEILEEMEAEMQQAAGELRFEEAAVLRDRISALSRVQHQQSMEVNADTDADIIAIEQADGHVCLNLAMVRGGRHLGDKAHFPTQVGEVDQDTLASVLDAFLTQHYAGATIPGVIICAQKPQDPEMLDMLRAQAGHPVAWVQDPRASRRRWLMQAHTNAKIALTRHLAIDGSQLRRTQDLLDVLGLSLDPASLRVECFDISHTMGEATQASCVVYENNRMTPGQYRRFNIQGIEPGDDYAAMRQVLLRRYGKWAEKPDGPQPEEEARKRSDAARMPDIVLVDGGKGQISSAREVFESLGLDIGLLVGVAKGEGRKVGLETLVFADGREPLVLGGESPALMLVAQIRDEAHRFAITGMRARRAKARRVSRLEEVDGVGPRRRQRLLSRFGGLRGIMAASVEDLASVEGISLPLAESIYQQLHHSGDMR</sequence>
<dbReference type="InterPro" id="IPR004791">
    <property type="entry name" value="UvrC"/>
</dbReference>
<proteinExistence type="inferred from homology"/>
<dbReference type="PROSITE" id="PS50164">
    <property type="entry name" value="GIY_YIG"/>
    <property type="match status" value="1"/>
</dbReference>
<evidence type="ECO:0000256" key="2">
    <source>
        <dbReference type="ARBA" id="ARBA00022763"/>
    </source>
</evidence>
<evidence type="ECO:0000256" key="7">
    <source>
        <dbReference type="HAMAP-Rule" id="MF_00203"/>
    </source>
</evidence>
<dbReference type="Pfam" id="PF01541">
    <property type="entry name" value="GIY-YIG"/>
    <property type="match status" value="1"/>
</dbReference>
<keyword evidence="2 7" id="KW-0227">DNA damage</keyword>
<evidence type="ECO:0000256" key="3">
    <source>
        <dbReference type="ARBA" id="ARBA00022769"/>
    </source>
</evidence>
<dbReference type="InterPro" id="IPR001162">
    <property type="entry name" value="UvrC_RNase_H_dom"/>
</dbReference>
<dbReference type="InterPro" id="IPR001943">
    <property type="entry name" value="UVR_dom"/>
</dbReference>
<evidence type="ECO:0000259" key="11">
    <source>
        <dbReference type="PROSITE" id="PS50165"/>
    </source>
</evidence>
<dbReference type="FunFam" id="3.40.1440.10:FF:000001">
    <property type="entry name" value="UvrABC system protein C"/>
    <property type="match status" value="1"/>
</dbReference>
<dbReference type="EMBL" id="RRUE01000001">
    <property type="protein sequence ID" value="RRN46160.1"/>
    <property type="molecule type" value="Genomic_DNA"/>
</dbReference>
<keyword evidence="13" id="KW-1185">Reference proteome</keyword>
<gene>
    <name evidence="7 12" type="primary">uvrC</name>
    <name evidence="12" type="ORF">EHV23_07195</name>
</gene>
<keyword evidence="6 7" id="KW-0742">SOS response</keyword>
<dbReference type="FunFam" id="3.30.420.340:FF:000001">
    <property type="entry name" value="UvrABC system protein C"/>
    <property type="match status" value="1"/>
</dbReference>
<dbReference type="Pfam" id="PF22920">
    <property type="entry name" value="UvrC_RNaseH"/>
    <property type="match status" value="1"/>
</dbReference>
<dbReference type="GO" id="GO:0009432">
    <property type="term" value="P:SOS response"/>
    <property type="evidence" value="ECO:0007669"/>
    <property type="project" value="UniProtKB-UniRule"/>
</dbReference>
<keyword evidence="8" id="KW-0175">Coiled coil</keyword>
<comment type="similarity">
    <text evidence="7">Belongs to the UvrC family.</text>
</comment>
<dbReference type="PANTHER" id="PTHR30562">
    <property type="entry name" value="UVRC/OXIDOREDUCTASE"/>
    <property type="match status" value="1"/>
</dbReference>